<dbReference type="GO" id="GO:0032259">
    <property type="term" value="P:methylation"/>
    <property type="evidence" value="ECO:0007669"/>
    <property type="project" value="UniProtKB-KW"/>
</dbReference>
<evidence type="ECO:0000313" key="1">
    <source>
        <dbReference type="EMBL" id="MET3684107.1"/>
    </source>
</evidence>
<organism evidence="1 2">
    <name type="scientific">Alkalibacillus flavidus</name>
    <dbReference type="NCBI Taxonomy" id="546021"/>
    <lineage>
        <taxon>Bacteria</taxon>
        <taxon>Bacillati</taxon>
        <taxon>Bacillota</taxon>
        <taxon>Bacilli</taxon>
        <taxon>Bacillales</taxon>
        <taxon>Bacillaceae</taxon>
        <taxon>Alkalibacillus</taxon>
    </lineage>
</organism>
<keyword evidence="1" id="KW-0489">Methyltransferase</keyword>
<name>A0ABV2KYC0_9BACI</name>
<reference evidence="1 2" key="1">
    <citation type="submission" date="2024-06" db="EMBL/GenBank/DDBJ databases">
        <title>Genomic Encyclopedia of Type Strains, Phase IV (KMG-IV): sequencing the most valuable type-strain genomes for metagenomic binning, comparative biology and taxonomic classification.</title>
        <authorList>
            <person name="Goeker M."/>
        </authorList>
    </citation>
    <scope>NUCLEOTIDE SEQUENCE [LARGE SCALE GENOMIC DNA]</scope>
    <source>
        <strain evidence="1 2">DSM 23520</strain>
    </source>
</reference>
<proteinExistence type="predicted"/>
<dbReference type="RefSeq" id="WP_354221145.1">
    <property type="nucleotide sequence ID" value="NZ_JBEPMX010000012.1"/>
</dbReference>
<dbReference type="SUPFAM" id="SSF53335">
    <property type="entry name" value="S-adenosyl-L-methionine-dependent methyltransferases"/>
    <property type="match status" value="1"/>
</dbReference>
<dbReference type="EMBL" id="JBEPMX010000012">
    <property type="protein sequence ID" value="MET3684107.1"/>
    <property type="molecule type" value="Genomic_DNA"/>
</dbReference>
<dbReference type="Gene3D" id="3.40.50.150">
    <property type="entry name" value="Vaccinia Virus protein VP39"/>
    <property type="match status" value="1"/>
</dbReference>
<protein>
    <submittedName>
        <fullName evidence="1">SAM-dependent methyltransferase</fullName>
    </submittedName>
</protein>
<comment type="caution">
    <text evidence="1">The sequence shown here is derived from an EMBL/GenBank/DDBJ whole genome shotgun (WGS) entry which is preliminary data.</text>
</comment>
<keyword evidence="2" id="KW-1185">Reference proteome</keyword>
<dbReference type="InterPro" id="IPR029063">
    <property type="entry name" value="SAM-dependent_MTases_sf"/>
</dbReference>
<evidence type="ECO:0000313" key="2">
    <source>
        <dbReference type="Proteomes" id="UP001549167"/>
    </source>
</evidence>
<dbReference type="GO" id="GO:0008168">
    <property type="term" value="F:methyltransferase activity"/>
    <property type="evidence" value="ECO:0007669"/>
    <property type="project" value="UniProtKB-KW"/>
</dbReference>
<gene>
    <name evidence="1" type="ORF">ABID56_002233</name>
</gene>
<sequence length="250" mass="28458">MYGFYDTMATEILDLNQPVRASYDDVTFYQSLLEGVPGRILVPAVGNGRVMIPLIEAGFRVDGMDAFTDRLDLCKDYLEAGGLPARLFQGYMHTLQVDVVYDAIVVSRGSFQLIEEWSQAMLALEQFYHHLIDGGRLIVDLEIVQPKSVGQVETNEWDTLDGDVITKEDKVVAIDHVHQFVKTHAKYERWHRSQLVEAELERVHNKWYGVEEMRLMLERVGFQSVVLATDYQLAQEPNSDATVISFVATK</sequence>
<keyword evidence="1" id="KW-0808">Transferase</keyword>
<accession>A0ABV2KYC0</accession>
<dbReference type="CDD" id="cd02440">
    <property type="entry name" value="AdoMet_MTases"/>
    <property type="match status" value="1"/>
</dbReference>
<dbReference type="Proteomes" id="UP001549167">
    <property type="component" value="Unassembled WGS sequence"/>
</dbReference>
<dbReference type="Gene3D" id="2.20.25.110">
    <property type="entry name" value="S-adenosyl-L-methionine-dependent methyltransferases"/>
    <property type="match status" value="1"/>
</dbReference>